<evidence type="ECO:0000256" key="11">
    <source>
        <dbReference type="ARBA" id="ARBA00024006"/>
    </source>
</evidence>
<keyword evidence="5 14" id="KW-0444">Lipid biosynthesis</keyword>
<dbReference type="GO" id="GO:0005829">
    <property type="term" value="C:cytosol"/>
    <property type="evidence" value="ECO:0007669"/>
    <property type="project" value="TreeGrafter"/>
</dbReference>
<comment type="catalytic activity">
    <reaction evidence="12 14">
        <text>(9Z)-hexadecenoyl-[ACP] + malonyl-[ACP] + H(+) = 3-oxo-(11Z)-octadecenoyl-[ACP] + holo-[ACP] + CO2</text>
        <dbReference type="Rhea" id="RHEA:55040"/>
        <dbReference type="Rhea" id="RHEA-COMP:9623"/>
        <dbReference type="Rhea" id="RHEA-COMP:9685"/>
        <dbReference type="Rhea" id="RHEA-COMP:10800"/>
        <dbReference type="Rhea" id="RHEA-COMP:14074"/>
        <dbReference type="ChEBI" id="CHEBI:15378"/>
        <dbReference type="ChEBI" id="CHEBI:16526"/>
        <dbReference type="ChEBI" id="CHEBI:64479"/>
        <dbReference type="ChEBI" id="CHEBI:78449"/>
        <dbReference type="ChEBI" id="CHEBI:83989"/>
        <dbReference type="ChEBI" id="CHEBI:138538"/>
        <dbReference type="EC" id="2.3.1.179"/>
    </reaction>
</comment>
<keyword evidence="19" id="KW-1185">Reference proteome</keyword>
<dbReference type="Gene3D" id="3.40.47.10">
    <property type="match status" value="2"/>
</dbReference>
<feature type="domain" description="Ketosynthase family 3 (KS3)" evidence="17">
    <location>
        <begin position="3"/>
        <end position="407"/>
    </location>
</feature>
<dbReference type="PIRSF" id="PIRSF000447">
    <property type="entry name" value="KAS_II"/>
    <property type="match status" value="1"/>
</dbReference>
<evidence type="ECO:0000256" key="4">
    <source>
        <dbReference type="ARBA" id="ARBA00014657"/>
    </source>
</evidence>
<evidence type="ECO:0000256" key="14">
    <source>
        <dbReference type="PIRNR" id="PIRNR000447"/>
    </source>
</evidence>
<dbReference type="SUPFAM" id="SSF53901">
    <property type="entry name" value="Thiolase-like"/>
    <property type="match status" value="2"/>
</dbReference>
<accession>A0A5C5SE50</accession>
<organism evidence="18 19">
    <name type="scientific">Streptococcus cuniculipharyngis</name>
    <dbReference type="NCBI Taxonomy" id="1562651"/>
    <lineage>
        <taxon>Bacteria</taxon>
        <taxon>Bacillati</taxon>
        <taxon>Bacillota</taxon>
        <taxon>Bacilli</taxon>
        <taxon>Lactobacillales</taxon>
        <taxon>Streptococcaceae</taxon>
        <taxon>Streptococcus</taxon>
    </lineage>
</organism>
<evidence type="ECO:0000256" key="6">
    <source>
        <dbReference type="ARBA" id="ARBA00022679"/>
    </source>
</evidence>
<dbReference type="OrthoDB" id="9808669at2"/>
<dbReference type="EC" id="2.3.1.179" evidence="3 14"/>
<evidence type="ECO:0000256" key="10">
    <source>
        <dbReference type="ARBA" id="ARBA00023315"/>
    </source>
</evidence>
<evidence type="ECO:0000256" key="1">
    <source>
        <dbReference type="ARBA" id="ARBA00005194"/>
    </source>
</evidence>
<dbReference type="InterPro" id="IPR017568">
    <property type="entry name" value="3-oxoacyl-ACP_synth-2"/>
</dbReference>
<dbReference type="PROSITE" id="PS52004">
    <property type="entry name" value="KS3_2"/>
    <property type="match status" value="1"/>
</dbReference>
<dbReference type="SMART" id="SM00825">
    <property type="entry name" value="PKS_KS"/>
    <property type="match status" value="1"/>
</dbReference>
<keyword evidence="9 14" id="KW-0275">Fatty acid biosynthesis</keyword>
<feature type="active site" description="For beta-ketoacyl synthase activity" evidence="15">
    <location>
        <position position="164"/>
    </location>
</feature>
<keyword evidence="8" id="KW-0443">Lipid metabolism</keyword>
<evidence type="ECO:0000256" key="7">
    <source>
        <dbReference type="ARBA" id="ARBA00022832"/>
    </source>
</evidence>
<evidence type="ECO:0000256" key="12">
    <source>
        <dbReference type="ARBA" id="ARBA00047318"/>
    </source>
</evidence>
<evidence type="ECO:0000313" key="18">
    <source>
        <dbReference type="EMBL" id="TWS99104.1"/>
    </source>
</evidence>
<comment type="catalytic activity">
    <reaction evidence="13 14">
        <text>a fatty acyl-[ACP] + malonyl-[ACP] + H(+) = a 3-oxoacyl-[ACP] + holo-[ACP] + CO2</text>
        <dbReference type="Rhea" id="RHEA:22836"/>
        <dbReference type="Rhea" id="RHEA-COMP:9623"/>
        <dbReference type="Rhea" id="RHEA-COMP:9685"/>
        <dbReference type="Rhea" id="RHEA-COMP:9916"/>
        <dbReference type="Rhea" id="RHEA-COMP:14125"/>
        <dbReference type="ChEBI" id="CHEBI:15378"/>
        <dbReference type="ChEBI" id="CHEBI:16526"/>
        <dbReference type="ChEBI" id="CHEBI:64479"/>
        <dbReference type="ChEBI" id="CHEBI:78449"/>
        <dbReference type="ChEBI" id="CHEBI:78776"/>
        <dbReference type="ChEBI" id="CHEBI:138651"/>
    </reaction>
</comment>
<comment type="similarity">
    <text evidence="2 14 16">Belongs to the thiolase-like superfamily. Beta-ketoacyl-ACP synthases family.</text>
</comment>
<comment type="caution">
    <text evidence="18">The sequence shown here is derived from an EMBL/GenBank/DDBJ whole genome shotgun (WGS) entry which is preliminary data.</text>
</comment>
<keyword evidence="7" id="KW-0276">Fatty acid metabolism</keyword>
<dbReference type="AlphaFoldDB" id="A0A5C5SE50"/>
<evidence type="ECO:0000256" key="15">
    <source>
        <dbReference type="PIRSR" id="PIRSR000447-1"/>
    </source>
</evidence>
<evidence type="ECO:0000256" key="16">
    <source>
        <dbReference type="RuleBase" id="RU003694"/>
    </source>
</evidence>
<dbReference type="NCBIfam" id="NF005589">
    <property type="entry name" value="PRK07314.1"/>
    <property type="match status" value="1"/>
</dbReference>
<evidence type="ECO:0000256" key="9">
    <source>
        <dbReference type="ARBA" id="ARBA00023160"/>
    </source>
</evidence>
<dbReference type="Pfam" id="PF00109">
    <property type="entry name" value="ketoacyl-synt"/>
    <property type="match status" value="1"/>
</dbReference>
<evidence type="ECO:0000256" key="8">
    <source>
        <dbReference type="ARBA" id="ARBA00023098"/>
    </source>
</evidence>
<keyword evidence="10 14" id="KW-0012">Acyltransferase</keyword>
<sequence length="410" mass="43472">MTVNRVVVTGYGVASPIGNTPEEFWQSLESGQIGIGPITRFDTSEIPVHNAGEIKDFPFDKYFVRKDKNRMDMYSIYAIYATLEALENAQLDMDSVNRERTGVIVSSGIGGLQEMQEQIIRMHEKGIKRIQPMFVPKALSNMAAGNIALRIGAQGVCKSITTACASANDAIGEAFREIKFGLQDVVLAGGAEATINEIGIGGFNALTALSTTEDPKRASIPFDKDRNGFVMGEGAGVLVLESLEHAQKRGATILAEVVGYGNTCDAYHQTSPSPDGSGAARAMRLAIEEAGLTAADIDYVNAHGTSTPANEKGESQAIVAVVGKEVPVSSTKSFTGHLLGAAGGVEAIATIEAMRHSFIPMTAGTQELSEGIEANVIYGQGQAADIKYALSNTFGFGGHNAVTAFKRWED</sequence>
<name>A0A5C5SE50_9STRE</name>
<keyword evidence="6 14" id="KW-0808">Transferase</keyword>
<proteinExistence type="inferred from homology"/>
<evidence type="ECO:0000256" key="13">
    <source>
        <dbReference type="ARBA" id="ARBA00047659"/>
    </source>
</evidence>
<dbReference type="GO" id="GO:0006633">
    <property type="term" value="P:fatty acid biosynthetic process"/>
    <property type="evidence" value="ECO:0007669"/>
    <property type="project" value="UniProtKB-UniRule"/>
</dbReference>
<dbReference type="InterPro" id="IPR014031">
    <property type="entry name" value="Ketoacyl_synth_C"/>
</dbReference>
<reference evidence="18 19" key="1">
    <citation type="submission" date="2019-08" db="EMBL/GenBank/DDBJ databases">
        <authorList>
            <person name="Lei W."/>
        </authorList>
    </citation>
    <scope>NUCLEOTIDE SEQUENCE [LARGE SCALE GENOMIC DNA]</scope>
    <source>
        <strain evidence="18 19">CCUG 66496</strain>
    </source>
</reference>
<dbReference type="InterPro" id="IPR016039">
    <property type="entry name" value="Thiolase-like"/>
</dbReference>
<evidence type="ECO:0000256" key="2">
    <source>
        <dbReference type="ARBA" id="ARBA00008467"/>
    </source>
</evidence>
<dbReference type="PANTHER" id="PTHR11712">
    <property type="entry name" value="POLYKETIDE SYNTHASE-RELATED"/>
    <property type="match status" value="1"/>
</dbReference>
<dbReference type="InterPro" id="IPR018201">
    <property type="entry name" value="Ketoacyl_synth_AS"/>
</dbReference>
<dbReference type="Proteomes" id="UP000317430">
    <property type="component" value="Unassembled WGS sequence"/>
</dbReference>
<dbReference type="PROSITE" id="PS00606">
    <property type="entry name" value="KS3_1"/>
    <property type="match status" value="1"/>
</dbReference>
<evidence type="ECO:0000256" key="5">
    <source>
        <dbReference type="ARBA" id="ARBA00022516"/>
    </source>
</evidence>
<dbReference type="GO" id="GO:0004315">
    <property type="term" value="F:3-oxoacyl-[acyl-carrier-protein] synthase activity"/>
    <property type="evidence" value="ECO:0007669"/>
    <property type="project" value="UniProtKB-UniRule"/>
</dbReference>
<comment type="pathway">
    <text evidence="1 14">Lipid metabolism; fatty acid biosynthesis.</text>
</comment>
<evidence type="ECO:0000259" key="17">
    <source>
        <dbReference type="PROSITE" id="PS52004"/>
    </source>
</evidence>
<dbReference type="FunFam" id="3.40.47.10:FF:000018">
    <property type="entry name" value="3-oxoacyl-[acyl-carrier-protein] synthase 2"/>
    <property type="match status" value="1"/>
</dbReference>
<dbReference type="InterPro" id="IPR000794">
    <property type="entry name" value="Beta-ketoacyl_synthase"/>
</dbReference>
<dbReference type="Pfam" id="PF02801">
    <property type="entry name" value="Ketoacyl-synt_C"/>
    <property type="match status" value="1"/>
</dbReference>
<dbReference type="RefSeq" id="WP_146566327.1">
    <property type="nucleotide sequence ID" value="NZ_VOHL01000001.1"/>
</dbReference>
<dbReference type="UniPathway" id="UPA00094"/>
<comment type="function">
    <text evidence="11 14">Involved in the type II fatty acid elongation cycle. Catalyzes the elongation of a wide range of acyl-ACP by the addition of two carbons from malonyl-ACP to an acyl acceptor. Can efficiently catalyze the conversion of palmitoleoyl-ACP (cis-hexadec-9-enoyl-ACP) to cis-vaccenoyl-ACP (cis-octadec-11-enoyl-ACP), an essential step in the thermal regulation of fatty acid composition.</text>
</comment>
<evidence type="ECO:0000256" key="3">
    <source>
        <dbReference type="ARBA" id="ARBA00012356"/>
    </source>
</evidence>
<dbReference type="PANTHER" id="PTHR11712:SF336">
    <property type="entry name" value="3-OXOACYL-[ACYL-CARRIER-PROTEIN] SYNTHASE, MITOCHONDRIAL"/>
    <property type="match status" value="1"/>
</dbReference>
<dbReference type="CDD" id="cd00834">
    <property type="entry name" value="KAS_I_II"/>
    <property type="match status" value="1"/>
</dbReference>
<dbReference type="InterPro" id="IPR020841">
    <property type="entry name" value="PKS_Beta-ketoAc_synthase_dom"/>
</dbReference>
<dbReference type="NCBIfam" id="TIGR03150">
    <property type="entry name" value="fabF"/>
    <property type="match status" value="1"/>
</dbReference>
<protein>
    <recommendedName>
        <fullName evidence="4 14">3-oxoacyl-[acyl-carrier-protein] synthase 2</fullName>
        <ecNumber evidence="3 14">2.3.1.179</ecNumber>
    </recommendedName>
</protein>
<gene>
    <name evidence="18" type="primary">fabF</name>
    <name evidence="18" type="ORF">FRX57_02565</name>
</gene>
<evidence type="ECO:0000313" key="19">
    <source>
        <dbReference type="Proteomes" id="UP000317430"/>
    </source>
</evidence>
<dbReference type="InterPro" id="IPR014030">
    <property type="entry name" value="Ketoacyl_synth_N"/>
</dbReference>
<dbReference type="EMBL" id="VOHL01000001">
    <property type="protein sequence ID" value="TWS99104.1"/>
    <property type="molecule type" value="Genomic_DNA"/>
</dbReference>